<dbReference type="NCBIfam" id="TIGR02871">
    <property type="entry name" value="spore_ylbJ"/>
    <property type="match status" value="1"/>
</dbReference>
<dbReference type="STRING" id="36844.SAMN04488501_108132"/>
<protein>
    <submittedName>
        <fullName evidence="2">Sporulation integral membrane protein YlbJ</fullName>
    </submittedName>
</protein>
<dbReference type="RefSeq" id="WP_052220706.1">
    <property type="nucleotide sequence ID" value="NZ_LHUR01000013.1"/>
</dbReference>
<gene>
    <name evidence="2" type="primary">ylbJ</name>
    <name evidence="2" type="ORF">CLHOM_11270</name>
</gene>
<keyword evidence="1" id="KW-0472">Membrane</keyword>
<name>A0A0L6ZC29_9CLOT</name>
<keyword evidence="1" id="KW-0812">Transmembrane</keyword>
<reference evidence="3" key="1">
    <citation type="submission" date="2015-08" db="EMBL/GenBank/DDBJ databases">
        <title>Genome sequence of the strict anaerobe Clostridium homopropionicum LuHBu1 (DSM 5847T).</title>
        <authorList>
            <person name="Poehlein A."/>
            <person name="Beck M."/>
            <person name="Schiel-Bengelsdorf B."/>
            <person name="Bengelsdorf F.R."/>
            <person name="Daniel R."/>
            <person name="Duerre P."/>
        </authorList>
    </citation>
    <scope>NUCLEOTIDE SEQUENCE [LARGE SCALE GENOMIC DNA]</scope>
    <source>
        <strain evidence="3">DSM 5847</strain>
    </source>
</reference>
<evidence type="ECO:0000256" key="1">
    <source>
        <dbReference type="SAM" id="Phobius"/>
    </source>
</evidence>
<evidence type="ECO:0000313" key="2">
    <source>
        <dbReference type="EMBL" id="KOA20539.1"/>
    </source>
</evidence>
<feature type="transmembrane region" description="Helical" evidence="1">
    <location>
        <begin position="255"/>
        <end position="275"/>
    </location>
</feature>
<dbReference type="PATRIC" id="fig|1121318.3.peg.1135"/>
<evidence type="ECO:0000313" key="3">
    <source>
        <dbReference type="Proteomes" id="UP000037043"/>
    </source>
</evidence>
<keyword evidence="3" id="KW-1185">Reference proteome</keyword>
<sequence>MKLLFYLIFLIIGLLIFNLIKSKNKGFSKNFIFTLLCTILIFNIVLNPKVCIDSALEGAQLFLNSVFVSLFPFLVLINIMLYYDGVNIYSNLLGGILCKPLKLPRECSVVILISILCGYPLGAKYACELYEKKIISYTTCERLISIASNPSPLFILGAIGTSMLKDPSLGLILLISSYLSCIIMSFLLPSHKNLNDNIYLYRNVTKENTTIGDILKNSIDNAIKTSISIGGFIIFFSVLTAIIKNNILFDIVFKSISSFTGMNLVLLESFFLGLLEMTNGTHLISELNIDILYKLIIISFFIAFSGISIISQTYSITYKYNFPINLYVKRKVLQGLVCILLTLIIYKSNMLDLSQSTFNIGLMNYSSINLKKIFLIEVFILSIPIVMKKLLIRFS</sequence>
<feature type="transmembrane region" description="Helical" evidence="1">
    <location>
        <begin position="332"/>
        <end position="348"/>
    </location>
</feature>
<organism evidence="2 3">
    <name type="scientific">Clostridium homopropionicum DSM 5847</name>
    <dbReference type="NCBI Taxonomy" id="1121318"/>
    <lineage>
        <taxon>Bacteria</taxon>
        <taxon>Bacillati</taxon>
        <taxon>Bacillota</taxon>
        <taxon>Clostridia</taxon>
        <taxon>Eubacteriales</taxon>
        <taxon>Clostridiaceae</taxon>
        <taxon>Clostridium</taxon>
    </lineage>
</organism>
<feature type="transmembrane region" description="Helical" evidence="1">
    <location>
        <begin position="32"/>
        <end position="50"/>
    </location>
</feature>
<accession>A0A0L6ZC29</accession>
<dbReference type="Proteomes" id="UP000037043">
    <property type="component" value="Unassembled WGS sequence"/>
</dbReference>
<feature type="transmembrane region" description="Helical" evidence="1">
    <location>
        <begin position="225"/>
        <end position="243"/>
    </location>
</feature>
<feature type="transmembrane region" description="Helical" evidence="1">
    <location>
        <begin position="291"/>
        <end position="311"/>
    </location>
</feature>
<feature type="transmembrane region" description="Helical" evidence="1">
    <location>
        <begin position="368"/>
        <end position="387"/>
    </location>
</feature>
<keyword evidence="1" id="KW-1133">Transmembrane helix</keyword>
<dbReference type="AlphaFoldDB" id="A0A0L6ZC29"/>
<feature type="transmembrane region" description="Helical" evidence="1">
    <location>
        <begin position="169"/>
        <end position="188"/>
    </location>
</feature>
<comment type="caution">
    <text evidence="2">The sequence shown here is derived from an EMBL/GenBank/DDBJ whole genome shotgun (WGS) entry which is preliminary data.</text>
</comment>
<dbReference type="EMBL" id="LHUR01000013">
    <property type="protein sequence ID" value="KOA20539.1"/>
    <property type="molecule type" value="Genomic_DNA"/>
</dbReference>
<dbReference type="InterPro" id="IPR014226">
    <property type="entry name" value="Spore_IM_YlbJ"/>
</dbReference>
<proteinExistence type="predicted"/>
<feature type="transmembrane region" description="Helical" evidence="1">
    <location>
        <begin position="62"/>
        <end position="83"/>
    </location>
</feature>